<keyword evidence="2" id="KW-0805">Transcription regulation</keyword>
<dbReference type="Gene3D" id="3.40.50.2300">
    <property type="match status" value="2"/>
</dbReference>
<dbReference type="Pfam" id="PF00532">
    <property type="entry name" value="Peripla_BP_1"/>
    <property type="match status" value="1"/>
</dbReference>
<feature type="domain" description="HTH lacI-type" evidence="5">
    <location>
        <begin position="11"/>
        <end position="65"/>
    </location>
</feature>
<evidence type="ECO:0000256" key="4">
    <source>
        <dbReference type="ARBA" id="ARBA00023163"/>
    </source>
</evidence>
<evidence type="ECO:0000313" key="6">
    <source>
        <dbReference type="EMBL" id="MCW6512546.1"/>
    </source>
</evidence>
<reference evidence="6" key="1">
    <citation type="submission" date="2022-05" db="EMBL/GenBank/DDBJ databases">
        <authorList>
            <person name="Pankratov T."/>
        </authorList>
    </citation>
    <scope>NUCLEOTIDE SEQUENCE</scope>
    <source>
        <strain evidence="6">BP6-180914</strain>
    </source>
</reference>
<dbReference type="InterPro" id="IPR028082">
    <property type="entry name" value="Peripla_BP_I"/>
</dbReference>
<dbReference type="AlphaFoldDB" id="A0AA41Z1K3"/>
<dbReference type="Gene3D" id="1.10.260.40">
    <property type="entry name" value="lambda repressor-like DNA-binding domains"/>
    <property type="match status" value="1"/>
</dbReference>
<accession>A0AA41Z1K3</accession>
<keyword evidence="1" id="KW-0678">Repressor</keyword>
<sequence>MGAMKKIGTRVTSFDVAALAGVSQSVVSRAFTPGTSIAVATRDKVLQAAHKLNYVPNSIASSLTTNRTNIVAIVLGDLDNPFYVQVFKEFSQRLQERGRQVLSFTLPSTGDTDDAIRQVLRYQVDGLILTSAQLSTRMISFCQDRGIRVVTFNRYIPMSDIPSVRCDNVGGARLLAEHLLDAGARSFAMITGDPKGTTSQDRSRGFVERLLEAGVRRADILSFPGHACHAGGADAVRRLVEQVGDKLPDAIFGINDAMAMGAMDALRFSYGKSIPGDVMVVGFDGVPEAGQINYRLTTMRQPLVAMVEATLHALGIDPEDGIVATPEPDAPLATEFVWRDTVRTSPDHHEQKL</sequence>
<dbReference type="PROSITE" id="PS50932">
    <property type="entry name" value="HTH_LACI_2"/>
    <property type="match status" value="1"/>
</dbReference>
<dbReference type="CDD" id="cd06278">
    <property type="entry name" value="PBP1_LacI-like"/>
    <property type="match status" value="1"/>
</dbReference>
<evidence type="ECO:0000256" key="3">
    <source>
        <dbReference type="ARBA" id="ARBA00023125"/>
    </source>
</evidence>
<keyword evidence="3 6" id="KW-0238">DNA-binding</keyword>
<dbReference type="EMBL" id="JAMOIM010000054">
    <property type="protein sequence ID" value="MCW6512546.1"/>
    <property type="molecule type" value="Genomic_DNA"/>
</dbReference>
<dbReference type="SUPFAM" id="SSF53822">
    <property type="entry name" value="Periplasmic binding protein-like I"/>
    <property type="match status" value="1"/>
</dbReference>
<dbReference type="RefSeq" id="WP_282588923.1">
    <property type="nucleotide sequence ID" value="NZ_JAMOIM010000054.1"/>
</dbReference>
<dbReference type="PANTHER" id="PTHR30146:SF95">
    <property type="entry name" value="RIBOSE OPERON REPRESSOR"/>
    <property type="match status" value="1"/>
</dbReference>
<keyword evidence="4" id="KW-0804">Transcription</keyword>
<name>A0AA41Z1K3_9HYPH</name>
<dbReference type="InterPro" id="IPR010982">
    <property type="entry name" value="Lambda_DNA-bd_dom_sf"/>
</dbReference>
<gene>
    <name evidence="6" type="ORF">M8523_32050</name>
</gene>
<protein>
    <submittedName>
        <fullName evidence="6">LacI family DNA-binding transcriptional regulator</fullName>
    </submittedName>
</protein>
<dbReference type="Proteomes" id="UP001165667">
    <property type="component" value="Unassembled WGS sequence"/>
</dbReference>
<dbReference type="SUPFAM" id="SSF47413">
    <property type="entry name" value="lambda repressor-like DNA-binding domains"/>
    <property type="match status" value="1"/>
</dbReference>
<dbReference type="InterPro" id="IPR001761">
    <property type="entry name" value="Peripla_BP/Lac1_sug-bd_dom"/>
</dbReference>
<dbReference type="SMART" id="SM00354">
    <property type="entry name" value="HTH_LACI"/>
    <property type="match status" value="1"/>
</dbReference>
<dbReference type="GO" id="GO:0000976">
    <property type="term" value="F:transcription cis-regulatory region binding"/>
    <property type="evidence" value="ECO:0007669"/>
    <property type="project" value="TreeGrafter"/>
</dbReference>
<keyword evidence="7" id="KW-1185">Reference proteome</keyword>
<proteinExistence type="predicted"/>
<dbReference type="CDD" id="cd01392">
    <property type="entry name" value="HTH_LacI"/>
    <property type="match status" value="1"/>
</dbReference>
<evidence type="ECO:0000259" key="5">
    <source>
        <dbReference type="PROSITE" id="PS50932"/>
    </source>
</evidence>
<evidence type="ECO:0000313" key="7">
    <source>
        <dbReference type="Proteomes" id="UP001165667"/>
    </source>
</evidence>
<dbReference type="InterPro" id="IPR000843">
    <property type="entry name" value="HTH_LacI"/>
</dbReference>
<dbReference type="Pfam" id="PF00356">
    <property type="entry name" value="LacI"/>
    <property type="match status" value="1"/>
</dbReference>
<evidence type="ECO:0000256" key="1">
    <source>
        <dbReference type="ARBA" id="ARBA00022491"/>
    </source>
</evidence>
<comment type="caution">
    <text evidence="6">The sequence shown here is derived from an EMBL/GenBank/DDBJ whole genome shotgun (WGS) entry which is preliminary data.</text>
</comment>
<dbReference type="GO" id="GO:0003700">
    <property type="term" value="F:DNA-binding transcription factor activity"/>
    <property type="evidence" value="ECO:0007669"/>
    <property type="project" value="TreeGrafter"/>
</dbReference>
<evidence type="ECO:0000256" key="2">
    <source>
        <dbReference type="ARBA" id="ARBA00023015"/>
    </source>
</evidence>
<organism evidence="6 7">
    <name type="scientific">Lichenifustis flavocetrariae</name>
    <dbReference type="NCBI Taxonomy" id="2949735"/>
    <lineage>
        <taxon>Bacteria</taxon>
        <taxon>Pseudomonadati</taxon>
        <taxon>Pseudomonadota</taxon>
        <taxon>Alphaproteobacteria</taxon>
        <taxon>Hyphomicrobiales</taxon>
        <taxon>Lichenihabitantaceae</taxon>
        <taxon>Lichenifustis</taxon>
    </lineage>
</organism>
<dbReference type="PANTHER" id="PTHR30146">
    <property type="entry name" value="LACI-RELATED TRANSCRIPTIONAL REPRESSOR"/>
    <property type="match status" value="1"/>
</dbReference>